<dbReference type="GeneID" id="59340373"/>
<dbReference type="OrthoDB" id="4454541at2759"/>
<comment type="caution">
    <text evidence="8">The sequence shown here is derived from an EMBL/GenBank/DDBJ whole genome shotgun (WGS) entry which is preliminary data.</text>
</comment>
<dbReference type="SMART" id="SM00906">
    <property type="entry name" value="Fungal_trans"/>
    <property type="match status" value="1"/>
</dbReference>
<dbReference type="GO" id="GO:0006351">
    <property type="term" value="P:DNA-templated transcription"/>
    <property type="evidence" value="ECO:0007669"/>
    <property type="project" value="InterPro"/>
</dbReference>
<evidence type="ECO:0000259" key="7">
    <source>
        <dbReference type="SMART" id="SM00906"/>
    </source>
</evidence>
<reference evidence="8" key="1">
    <citation type="submission" date="2020-05" db="EMBL/GenBank/DDBJ databases">
        <title>Mycena genomes resolve the evolution of fungal bioluminescence.</title>
        <authorList>
            <person name="Tsai I.J."/>
        </authorList>
    </citation>
    <scope>NUCLEOTIDE SEQUENCE</scope>
    <source>
        <strain evidence="8">171206Taipei</strain>
    </source>
</reference>
<feature type="region of interest" description="Disordered" evidence="6">
    <location>
        <begin position="322"/>
        <end position="342"/>
    </location>
</feature>
<keyword evidence="5" id="KW-0539">Nucleus</keyword>
<gene>
    <name evidence="8" type="ORF">MIND_00090300</name>
</gene>
<protein>
    <submittedName>
        <fullName evidence="8">Zn(2)-C6 fungal-type domain-containing protein</fullName>
    </submittedName>
</protein>
<dbReference type="PANTHER" id="PTHR31845">
    <property type="entry name" value="FINGER DOMAIN PROTEIN, PUTATIVE-RELATED"/>
    <property type="match status" value="1"/>
</dbReference>
<dbReference type="InterPro" id="IPR051089">
    <property type="entry name" value="prtT"/>
</dbReference>
<dbReference type="PANTHER" id="PTHR31845:SF17">
    <property type="entry name" value="ZN(II)2CYS6 TRANSCRIPTION FACTOR (EUROFUNG)"/>
    <property type="match status" value="1"/>
</dbReference>
<dbReference type="GO" id="GO:0000981">
    <property type="term" value="F:DNA-binding transcription factor activity, RNA polymerase II-specific"/>
    <property type="evidence" value="ECO:0007669"/>
    <property type="project" value="TreeGrafter"/>
</dbReference>
<evidence type="ECO:0000256" key="1">
    <source>
        <dbReference type="ARBA" id="ARBA00004123"/>
    </source>
</evidence>
<proteinExistence type="predicted"/>
<dbReference type="Proteomes" id="UP000636479">
    <property type="component" value="Unassembled WGS sequence"/>
</dbReference>
<evidence type="ECO:0000313" key="8">
    <source>
        <dbReference type="EMBL" id="KAF7315744.1"/>
    </source>
</evidence>
<keyword evidence="3" id="KW-0238">DNA-binding</keyword>
<dbReference type="GO" id="GO:0005634">
    <property type="term" value="C:nucleus"/>
    <property type="evidence" value="ECO:0007669"/>
    <property type="project" value="UniProtKB-SubCell"/>
</dbReference>
<keyword evidence="2" id="KW-0805">Transcription regulation</keyword>
<dbReference type="InterPro" id="IPR040453">
    <property type="entry name" value="Mnd1_HTH"/>
</dbReference>
<keyword evidence="9" id="KW-1185">Reference proteome</keyword>
<feature type="domain" description="Xylanolytic transcriptional activator regulatory" evidence="7">
    <location>
        <begin position="565"/>
        <end position="653"/>
    </location>
</feature>
<evidence type="ECO:0000256" key="2">
    <source>
        <dbReference type="ARBA" id="ARBA00023015"/>
    </source>
</evidence>
<evidence type="ECO:0000256" key="6">
    <source>
        <dbReference type="SAM" id="MobiDB-lite"/>
    </source>
</evidence>
<dbReference type="AlphaFoldDB" id="A0A8H6WKH7"/>
<dbReference type="RefSeq" id="XP_037225767.1">
    <property type="nucleotide sequence ID" value="XM_037357857.1"/>
</dbReference>
<keyword evidence="4" id="KW-0804">Transcription</keyword>
<name>A0A8H6WKH7_9AGAR</name>
<dbReference type="EMBL" id="JACAZF010000001">
    <property type="protein sequence ID" value="KAF7315744.1"/>
    <property type="molecule type" value="Genomic_DNA"/>
</dbReference>
<dbReference type="GO" id="GO:0008270">
    <property type="term" value="F:zinc ion binding"/>
    <property type="evidence" value="ECO:0007669"/>
    <property type="project" value="InterPro"/>
</dbReference>
<sequence length="946" mass="104998">MAPRGLSHEEKRTRLLEIFHETKEFYQLKELEKIAPKSKGIVQQTVKEVLQSLVDDGLVQSDKIGACNIFWAFPSQRGAILQNRVKQQTETKAAYLAQQEEIKLETESGKASRVDTNERRERLETLGRLKKQHVALLDEISAYGACDPVKLEEKRRAGFLAREAAIRWTDNYGMLFGHCTRGGMDGEAIRSMLGIDDDRSGPSLLACCCPPIHFSSTHVAEPVCVRLEREAHIPKRGARMTDGPIQGLARNAGRARIVVKEKRCQLSGAICVFEKPEKKPSIPPAAQGQGVERLSRLEGQYLVLQSQMIGMQSSLDRILSAVQPQQHQLPPPPPPRNVEHKSFPPLPGFAPPPHKYATYGIVPSTAPSSDDESEDTLPRATLNAPIEALQGLANAAAEAAAAPSAAPPRFILPPTCISWLTITPESRKESVRSLYPATPSHTSSRRRVYLLHSSVSPKFLVQGLVSDSEARELYNIFFSGCHLFIPLFDPVYDTYESLMERTPWTFDAILAVAGKIRSGNGPLSPTFYKCLEEAQGIARSSLFGPVVRKEAVQGMLLLAAWSTNGWLPSGHAMRMALDLGLHRALEKLADDSGKKRSEEEERDLVISARIWLCLYWFDHQMSLGTGRPIVLRDENSIRHCRVLLNHPMASPTDVRLVSQVELIAQKTQIYETLAPLNGQVNHNTLAFIRRANVALDKWWNDCDQLHDQTMDENSLLRKILAGELHYAKLWLVCVALRGVAWDKMPFEQRELAFQAKDAAFNCLSIFLTSSEYRAALRYAVHDSLVTAAFSGLFLLKMAHLFPAELDLGAITAQVEQLAQLLSDVAAERYALTLRIMLANLRRKVGMNSGISTPNPTMPPPPLLADGRLIVSPTYVDPALPAPFTLEELGFQWPSDRGIFSPSAIPLWLQEQSLSDLGLPVNGSDGIFLQMTSSNGWGDFSSMPEAW</sequence>
<dbReference type="Pfam" id="PF03962">
    <property type="entry name" value="Mnd1"/>
    <property type="match status" value="1"/>
</dbReference>
<dbReference type="CDD" id="cd12148">
    <property type="entry name" value="fungal_TF_MHR"/>
    <property type="match status" value="1"/>
</dbReference>
<dbReference type="Pfam" id="PF04082">
    <property type="entry name" value="Fungal_trans"/>
    <property type="match status" value="1"/>
</dbReference>
<evidence type="ECO:0000256" key="5">
    <source>
        <dbReference type="ARBA" id="ARBA00023242"/>
    </source>
</evidence>
<dbReference type="InterPro" id="IPR007219">
    <property type="entry name" value="XnlR_reg_dom"/>
</dbReference>
<organism evidence="8 9">
    <name type="scientific">Mycena indigotica</name>
    <dbReference type="NCBI Taxonomy" id="2126181"/>
    <lineage>
        <taxon>Eukaryota</taxon>
        <taxon>Fungi</taxon>
        <taxon>Dikarya</taxon>
        <taxon>Basidiomycota</taxon>
        <taxon>Agaricomycotina</taxon>
        <taxon>Agaricomycetes</taxon>
        <taxon>Agaricomycetidae</taxon>
        <taxon>Agaricales</taxon>
        <taxon>Marasmiineae</taxon>
        <taxon>Mycenaceae</taxon>
        <taxon>Mycena</taxon>
    </lineage>
</organism>
<evidence type="ECO:0000313" key="9">
    <source>
        <dbReference type="Proteomes" id="UP000636479"/>
    </source>
</evidence>
<dbReference type="GO" id="GO:0000976">
    <property type="term" value="F:transcription cis-regulatory region binding"/>
    <property type="evidence" value="ECO:0007669"/>
    <property type="project" value="TreeGrafter"/>
</dbReference>
<evidence type="ECO:0000256" key="3">
    <source>
        <dbReference type="ARBA" id="ARBA00023125"/>
    </source>
</evidence>
<comment type="subcellular location">
    <subcellularLocation>
        <location evidence="1">Nucleus</location>
    </subcellularLocation>
</comment>
<accession>A0A8H6WKH7</accession>
<evidence type="ECO:0000256" key="4">
    <source>
        <dbReference type="ARBA" id="ARBA00023163"/>
    </source>
</evidence>